<evidence type="ECO:0000256" key="3">
    <source>
        <dbReference type="SAM" id="MobiDB-lite"/>
    </source>
</evidence>
<dbReference type="NCBIfam" id="TIGR00082">
    <property type="entry name" value="rbfA"/>
    <property type="match status" value="1"/>
</dbReference>
<comment type="function">
    <text evidence="2">One of several proteins that assist in the late maturation steps of the functional core of the 30S ribosomal subunit. Associates with free 30S ribosomal subunits (but not with 30S subunits that are part of 70S ribosomes or polysomes). Required for efficient processing of 16S rRNA. May interact with the 5'-terminal helix region of 16S rRNA.</text>
</comment>
<accession>A0ABT5IYN6</accession>
<dbReference type="InterPro" id="IPR000238">
    <property type="entry name" value="RbfA"/>
</dbReference>
<comment type="subcellular location">
    <subcellularLocation>
        <location evidence="2">Cytoplasm</location>
    </subcellularLocation>
</comment>
<dbReference type="InterPro" id="IPR020053">
    <property type="entry name" value="Ribosome-bd_factorA_CS"/>
</dbReference>
<dbReference type="Proteomes" id="UP001219956">
    <property type="component" value="Unassembled WGS sequence"/>
</dbReference>
<evidence type="ECO:0000313" key="4">
    <source>
        <dbReference type="EMBL" id="MDC7717689.1"/>
    </source>
</evidence>
<evidence type="ECO:0000256" key="1">
    <source>
        <dbReference type="ARBA" id="ARBA00022517"/>
    </source>
</evidence>
<dbReference type="PANTHER" id="PTHR33515">
    <property type="entry name" value="RIBOSOME-BINDING FACTOR A, CHLOROPLASTIC-RELATED"/>
    <property type="match status" value="1"/>
</dbReference>
<keyword evidence="1 2" id="KW-0690">Ribosome biogenesis</keyword>
<dbReference type="RefSeq" id="WP_272752000.1">
    <property type="nucleotide sequence ID" value="NZ_JAQQLF010000012.1"/>
</dbReference>
<organism evidence="4 5">
    <name type="scientific">Vogesella aquatica</name>
    <dbReference type="NCBI Taxonomy" id="2984206"/>
    <lineage>
        <taxon>Bacteria</taxon>
        <taxon>Pseudomonadati</taxon>
        <taxon>Pseudomonadota</taxon>
        <taxon>Betaproteobacteria</taxon>
        <taxon>Neisseriales</taxon>
        <taxon>Chromobacteriaceae</taxon>
        <taxon>Vogesella</taxon>
    </lineage>
</organism>
<feature type="region of interest" description="Disordered" evidence="3">
    <location>
        <begin position="122"/>
        <end position="145"/>
    </location>
</feature>
<keyword evidence="5" id="KW-1185">Reference proteome</keyword>
<dbReference type="Pfam" id="PF02033">
    <property type="entry name" value="RBFA"/>
    <property type="match status" value="1"/>
</dbReference>
<reference evidence="4 5" key="1">
    <citation type="submission" date="2023-01" db="EMBL/GenBank/DDBJ databases">
        <title>Novel species of the genus Vogesella isolated from rivers.</title>
        <authorList>
            <person name="Lu H."/>
        </authorList>
    </citation>
    <scope>NUCLEOTIDE SEQUENCE [LARGE SCALE GENOMIC DNA]</scope>
    <source>
        <strain evidence="4 5">DC21W</strain>
    </source>
</reference>
<keyword evidence="2" id="KW-0963">Cytoplasm</keyword>
<feature type="compositionally biased region" description="Acidic residues" evidence="3">
    <location>
        <begin position="131"/>
        <end position="145"/>
    </location>
</feature>
<dbReference type="Gene3D" id="3.30.300.20">
    <property type="match status" value="1"/>
</dbReference>
<name>A0ABT5IYN6_9NEIS</name>
<dbReference type="SUPFAM" id="SSF89919">
    <property type="entry name" value="Ribosome-binding factor A, RbfA"/>
    <property type="match status" value="1"/>
</dbReference>
<evidence type="ECO:0000256" key="2">
    <source>
        <dbReference type="HAMAP-Rule" id="MF_00003"/>
    </source>
</evidence>
<protein>
    <recommendedName>
        <fullName evidence="2">Ribosome-binding factor A</fullName>
    </recommendedName>
</protein>
<dbReference type="InterPro" id="IPR015946">
    <property type="entry name" value="KH_dom-like_a/b"/>
</dbReference>
<dbReference type="PROSITE" id="PS01319">
    <property type="entry name" value="RBFA"/>
    <property type="match status" value="1"/>
</dbReference>
<dbReference type="HAMAP" id="MF_00003">
    <property type="entry name" value="RbfA"/>
    <property type="match status" value="1"/>
</dbReference>
<comment type="subunit">
    <text evidence="2">Monomer. Binds 30S ribosomal subunits, but not 50S ribosomal subunits or 70S ribosomes.</text>
</comment>
<proteinExistence type="inferred from homology"/>
<dbReference type="InterPro" id="IPR023799">
    <property type="entry name" value="RbfA_dom_sf"/>
</dbReference>
<comment type="similarity">
    <text evidence="2">Belongs to the RbfA family.</text>
</comment>
<evidence type="ECO:0000313" key="5">
    <source>
        <dbReference type="Proteomes" id="UP001219956"/>
    </source>
</evidence>
<dbReference type="EMBL" id="JAQQLF010000012">
    <property type="protein sequence ID" value="MDC7717689.1"/>
    <property type="molecule type" value="Genomic_DNA"/>
</dbReference>
<comment type="caution">
    <text evidence="4">The sequence shown here is derived from an EMBL/GenBank/DDBJ whole genome shotgun (WGS) entry which is preliminary data.</text>
</comment>
<gene>
    <name evidence="2 4" type="primary">rbfA</name>
    <name evidence="4" type="ORF">PQU95_10755</name>
</gene>
<dbReference type="PANTHER" id="PTHR33515:SF1">
    <property type="entry name" value="RIBOSOME-BINDING FACTOR A, CHLOROPLASTIC-RELATED"/>
    <property type="match status" value="1"/>
</dbReference>
<sequence>MAKAKKGFSRSDRIAEQIQRELAELIRKGLKDPRVGWVTITAVDVTRDYSHAKVFYTVMDENKREITQEALESAAGYLRNGIGRVLQIFTTPQLHFVYDDSIERGVYMSRLIDEVNGNATTVEHDDAANLDADDGDEGEEGSDKA</sequence>